<protein>
    <recommendedName>
        <fullName evidence="3">Rhodopsin domain-containing protein</fullName>
    </recommendedName>
</protein>
<feature type="transmembrane region" description="Helical" evidence="2">
    <location>
        <begin position="15"/>
        <end position="37"/>
    </location>
</feature>
<dbReference type="EMBL" id="ML975287">
    <property type="protein sequence ID" value="KAF1835438.1"/>
    <property type="molecule type" value="Genomic_DNA"/>
</dbReference>
<organism evidence="4 5">
    <name type="scientific">Decorospora gaudefroyi</name>
    <dbReference type="NCBI Taxonomy" id="184978"/>
    <lineage>
        <taxon>Eukaryota</taxon>
        <taxon>Fungi</taxon>
        <taxon>Dikarya</taxon>
        <taxon>Ascomycota</taxon>
        <taxon>Pezizomycotina</taxon>
        <taxon>Dothideomycetes</taxon>
        <taxon>Pleosporomycetidae</taxon>
        <taxon>Pleosporales</taxon>
        <taxon>Pleosporineae</taxon>
        <taxon>Pleosporaceae</taxon>
        <taxon>Decorospora</taxon>
    </lineage>
</organism>
<dbReference type="Proteomes" id="UP000800040">
    <property type="component" value="Unassembled WGS sequence"/>
</dbReference>
<evidence type="ECO:0000259" key="3">
    <source>
        <dbReference type="Pfam" id="PF20684"/>
    </source>
</evidence>
<dbReference type="Pfam" id="PF20684">
    <property type="entry name" value="Fung_rhodopsin"/>
    <property type="match status" value="1"/>
</dbReference>
<keyword evidence="2" id="KW-1133">Transmembrane helix</keyword>
<feature type="domain" description="Rhodopsin" evidence="3">
    <location>
        <begin position="38"/>
        <end position="269"/>
    </location>
</feature>
<evidence type="ECO:0000313" key="5">
    <source>
        <dbReference type="Proteomes" id="UP000800040"/>
    </source>
</evidence>
<dbReference type="InterPro" id="IPR049326">
    <property type="entry name" value="Rhodopsin_dom_fungi"/>
</dbReference>
<feature type="transmembrane region" description="Helical" evidence="2">
    <location>
        <begin position="94"/>
        <end position="118"/>
    </location>
</feature>
<reference evidence="4" key="1">
    <citation type="submission" date="2020-01" db="EMBL/GenBank/DDBJ databases">
        <authorList>
            <consortium name="DOE Joint Genome Institute"/>
            <person name="Haridas S."/>
            <person name="Albert R."/>
            <person name="Binder M."/>
            <person name="Bloem J."/>
            <person name="Labutti K."/>
            <person name="Salamov A."/>
            <person name="Andreopoulos B."/>
            <person name="Baker S.E."/>
            <person name="Barry K."/>
            <person name="Bills G."/>
            <person name="Bluhm B.H."/>
            <person name="Cannon C."/>
            <person name="Castanera R."/>
            <person name="Culley D.E."/>
            <person name="Daum C."/>
            <person name="Ezra D."/>
            <person name="Gonzalez J.B."/>
            <person name="Henrissat B."/>
            <person name="Kuo A."/>
            <person name="Liang C."/>
            <person name="Lipzen A."/>
            <person name="Lutzoni F."/>
            <person name="Magnuson J."/>
            <person name="Mondo S."/>
            <person name="Nolan M."/>
            <person name="Ohm R."/>
            <person name="Pangilinan J."/>
            <person name="Park H.-J."/>
            <person name="Ramirez L."/>
            <person name="Alfaro M."/>
            <person name="Sun H."/>
            <person name="Tritt A."/>
            <person name="Yoshinaga Y."/>
            <person name="Zwiers L.-H."/>
            <person name="Turgeon B.G."/>
            <person name="Goodwin S.B."/>
            <person name="Spatafora J.W."/>
            <person name="Crous P.W."/>
            <person name="Grigoriev I.V."/>
        </authorList>
    </citation>
    <scope>NUCLEOTIDE SEQUENCE</scope>
    <source>
        <strain evidence="4">P77</strain>
    </source>
</reference>
<feature type="transmembrane region" description="Helical" evidence="2">
    <location>
        <begin position="49"/>
        <end position="74"/>
    </location>
</feature>
<feature type="transmembrane region" description="Helical" evidence="2">
    <location>
        <begin position="130"/>
        <end position="148"/>
    </location>
</feature>
<gene>
    <name evidence="4" type="ORF">BDW02DRAFT_288673</name>
</gene>
<name>A0A6A5KDS6_9PLEO</name>
<feature type="transmembrane region" description="Helical" evidence="2">
    <location>
        <begin position="168"/>
        <end position="193"/>
    </location>
</feature>
<dbReference type="AlphaFoldDB" id="A0A6A5KDS6"/>
<dbReference type="PANTHER" id="PTHR38794">
    <property type="entry name" value="INTEGRAL MEMBRANE PROTEIN"/>
    <property type="match status" value="1"/>
</dbReference>
<keyword evidence="2" id="KW-0812">Transmembrane</keyword>
<feature type="transmembrane region" description="Helical" evidence="2">
    <location>
        <begin position="205"/>
        <end position="226"/>
    </location>
</feature>
<feature type="region of interest" description="Disordered" evidence="1">
    <location>
        <begin position="289"/>
        <end position="333"/>
    </location>
</feature>
<keyword evidence="2" id="KW-0472">Membrane</keyword>
<proteinExistence type="predicted"/>
<evidence type="ECO:0000256" key="2">
    <source>
        <dbReference type="SAM" id="Phobius"/>
    </source>
</evidence>
<evidence type="ECO:0000313" key="4">
    <source>
        <dbReference type="EMBL" id="KAF1835438.1"/>
    </source>
</evidence>
<dbReference type="PANTHER" id="PTHR38794:SF1">
    <property type="entry name" value="INTEGRAL MEMBRANE PROTEIN"/>
    <property type="match status" value="1"/>
</dbReference>
<feature type="compositionally biased region" description="Basic and acidic residues" evidence="1">
    <location>
        <begin position="289"/>
        <end position="299"/>
    </location>
</feature>
<accession>A0A6A5KDS6</accession>
<sequence>MVNQVILSDSNRTPIVQIVTWFTLVTSLLAFCTHAGIKYYVFRSLTTESWVVLTSLVFCVAQSAAVSLQAHYGFGKPMASLSEYNVEAALKSGYAATILLIISLGFSKLAIVAFIYHLTPSGLYRKINHGITTVVILWLVCSVLVAAFECHPPHAWDRRLDRCIDRSTWWNAVSVFNILTEVTIVALEIGIMVRLQVTRQRKAGIISLFAFRLLVLVAIAIQLGFFNREAQDAALKEDLMLGYWRSTICNQIVQCLAIVTTCLPYTKLFMEGFESGLMRLDDLRRRGEHTYGSSKEDSKGYQLMDISRSGRSERSKNSGPSRPEENSSIQVSKSWAVQVEPVDSVSAHTTVAQ</sequence>
<dbReference type="OrthoDB" id="3918601at2759"/>
<evidence type="ECO:0000256" key="1">
    <source>
        <dbReference type="SAM" id="MobiDB-lite"/>
    </source>
</evidence>
<keyword evidence="5" id="KW-1185">Reference proteome</keyword>